<dbReference type="OrthoDB" id="4772806at2759"/>
<evidence type="ECO:0000313" key="2">
    <source>
        <dbReference type="EMBL" id="GAW26124.1"/>
    </source>
</evidence>
<dbReference type="EMBL" id="DF977467">
    <property type="protein sequence ID" value="GAW26124.1"/>
    <property type="molecule type" value="Genomic_DNA"/>
</dbReference>
<feature type="region of interest" description="Disordered" evidence="1">
    <location>
        <begin position="1"/>
        <end position="31"/>
    </location>
</feature>
<gene>
    <name evidence="2" type="ORF">SAMD00023353_2200090</name>
</gene>
<dbReference type="Proteomes" id="UP000054516">
    <property type="component" value="Unassembled WGS sequence"/>
</dbReference>
<keyword evidence="3" id="KW-1185">Reference proteome</keyword>
<reference evidence="2" key="1">
    <citation type="submission" date="2016-03" db="EMBL/GenBank/DDBJ databases">
        <title>Draft genome sequence of Rosellinia necatrix.</title>
        <authorList>
            <person name="Kanematsu S."/>
        </authorList>
    </citation>
    <scope>NUCLEOTIDE SEQUENCE [LARGE SCALE GENOMIC DNA]</scope>
    <source>
        <strain evidence="2">W97</strain>
    </source>
</reference>
<sequence length="86" mass="9524">MALLPSLKPRKVTDAEREIRRSFGIGGAGNIRTRDQAVVHGEYDLAERRRSRAGSWSTDPTAGARTDRRSSSFSEVLKRTFTGSSK</sequence>
<organism evidence="2">
    <name type="scientific">Rosellinia necatrix</name>
    <name type="common">White root-rot fungus</name>
    <dbReference type="NCBI Taxonomy" id="77044"/>
    <lineage>
        <taxon>Eukaryota</taxon>
        <taxon>Fungi</taxon>
        <taxon>Dikarya</taxon>
        <taxon>Ascomycota</taxon>
        <taxon>Pezizomycotina</taxon>
        <taxon>Sordariomycetes</taxon>
        <taxon>Xylariomycetidae</taxon>
        <taxon>Xylariales</taxon>
        <taxon>Xylariaceae</taxon>
        <taxon>Rosellinia</taxon>
    </lineage>
</organism>
<protein>
    <submittedName>
        <fullName evidence="2">Uncharacterized protein</fullName>
    </submittedName>
</protein>
<evidence type="ECO:0000256" key="1">
    <source>
        <dbReference type="SAM" id="MobiDB-lite"/>
    </source>
</evidence>
<accession>A0A1S8A7P7</accession>
<name>A0A1S8A7P7_ROSNE</name>
<dbReference type="AlphaFoldDB" id="A0A1S8A7P7"/>
<feature type="region of interest" description="Disordered" evidence="1">
    <location>
        <begin position="47"/>
        <end position="72"/>
    </location>
</feature>
<proteinExistence type="predicted"/>
<feature type="compositionally biased region" description="Basic and acidic residues" evidence="1">
    <location>
        <begin position="11"/>
        <end position="21"/>
    </location>
</feature>
<evidence type="ECO:0000313" key="3">
    <source>
        <dbReference type="Proteomes" id="UP000054516"/>
    </source>
</evidence>